<evidence type="ECO:0000313" key="9">
    <source>
        <dbReference type="Proteomes" id="UP000460142"/>
    </source>
</evidence>
<feature type="domain" description="HTH tetR-type" evidence="3">
    <location>
        <begin position="2"/>
        <end position="62"/>
    </location>
</feature>
<dbReference type="InterPro" id="IPR050109">
    <property type="entry name" value="HTH-type_TetR-like_transc_reg"/>
</dbReference>
<dbReference type="Proteomes" id="UP000186756">
    <property type="component" value="Unassembled WGS sequence"/>
</dbReference>
<dbReference type="InterPro" id="IPR001647">
    <property type="entry name" value="HTH_TetR"/>
</dbReference>
<dbReference type="GO" id="GO:0000976">
    <property type="term" value="F:transcription cis-regulatory region binding"/>
    <property type="evidence" value="ECO:0007669"/>
    <property type="project" value="TreeGrafter"/>
</dbReference>
<evidence type="ECO:0000256" key="1">
    <source>
        <dbReference type="ARBA" id="ARBA00023125"/>
    </source>
</evidence>
<dbReference type="EMBL" id="MSTQ01000001">
    <property type="protein sequence ID" value="OLU05841.1"/>
    <property type="molecule type" value="Genomic_DNA"/>
</dbReference>
<evidence type="ECO:0000259" key="3">
    <source>
        <dbReference type="PROSITE" id="PS50977"/>
    </source>
</evidence>
<dbReference type="AlphaFoldDB" id="A0A1H0ULU4"/>
<evidence type="ECO:0000313" key="6">
    <source>
        <dbReference type="EMBL" id="SDP67302.1"/>
    </source>
</evidence>
<reference evidence="6 8" key="1">
    <citation type="submission" date="2016-10" db="EMBL/GenBank/DDBJ databases">
        <authorList>
            <person name="de Groot N.N."/>
        </authorList>
    </citation>
    <scope>NUCLEOTIDE SEQUENCE [LARGE SCALE GENOMIC DNA]</scope>
    <source>
        <strain evidence="6 8">BS3776</strain>
    </source>
</reference>
<proteinExistence type="predicted"/>
<accession>A0A1H0ULU4</accession>
<dbReference type="SUPFAM" id="SSF48498">
    <property type="entry name" value="Tetracyclin repressor-like, C-terminal domain"/>
    <property type="match status" value="1"/>
</dbReference>
<evidence type="ECO:0000313" key="7">
    <source>
        <dbReference type="Proteomes" id="UP000186756"/>
    </source>
</evidence>
<reference evidence="4 9" key="4">
    <citation type="submission" date="2019-09" db="EMBL/GenBank/DDBJ databases">
        <title>Draft genome sequences of 48 bacterial type strains from the CCUG.</title>
        <authorList>
            <person name="Tunovic T."/>
            <person name="Pineiro-Iglesias B."/>
            <person name="Unosson C."/>
            <person name="Inganas E."/>
            <person name="Ohlen M."/>
            <person name="Cardew S."/>
            <person name="Jensie-Markopoulos S."/>
            <person name="Salva-Serra F."/>
            <person name="Jaen-Luchoro D."/>
            <person name="Karlsson R."/>
            <person name="Svensson-Stadler L."/>
            <person name="Chun J."/>
            <person name="Moore E."/>
        </authorList>
    </citation>
    <scope>NUCLEOTIDE SEQUENCE [LARGE SCALE GENOMIC DNA]</scope>
    <source>
        <strain evidence="4 9">CCUG 53116</strain>
    </source>
</reference>
<dbReference type="EMBL" id="VZPS01000001">
    <property type="protein sequence ID" value="KAB0488354.1"/>
    <property type="molecule type" value="Genomic_DNA"/>
</dbReference>
<protein>
    <submittedName>
        <fullName evidence="6">DNA-binding transcriptional regulator, AcrR family</fullName>
    </submittedName>
    <submittedName>
        <fullName evidence="5">TetR family transcriptional regulator</fullName>
    </submittedName>
    <submittedName>
        <fullName evidence="4">TetR/AcrR family transcriptional regulator</fullName>
    </submittedName>
</protein>
<dbReference type="EMBL" id="LT629709">
    <property type="protein sequence ID" value="SDP67302.1"/>
    <property type="molecule type" value="Genomic_DNA"/>
</dbReference>
<evidence type="ECO:0000313" key="4">
    <source>
        <dbReference type="EMBL" id="KAB0488354.1"/>
    </source>
</evidence>
<dbReference type="PROSITE" id="PS50977">
    <property type="entry name" value="HTH_TETR_2"/>
    <property type="match status" value="1"/>
</dbReference>
<evidence type="ECO:0000313" key="8">
    <source>
        <dbReference type="Proteomes" id="UP000198549"/>
    </source>
</evidence>
<dbReference type="InterPro" id="IPR036271">
    <property type="entry name" value="Tet_transcr_reg_TetR-rel_C_sf"/>
</dbReference>
<gene>
    <name evidence="5" type="ORF">BVK86_00330</name>
    <name evidence="4" type="ORF">F7R15_00335</name>
    <name evidence="6" type="ORF">SAMN04490202_5508</name>
</gene>
<feature type="DNA-binding region" description="H-T-H motif" evidence="2">
    <location>
        <begin position="25"/>
        <end position="44"/>
    </location>
</feature>
<organism evidence="6 8">
    <name type="scientific">Pseudomonas reinekei</name>
    <dbReference type="NCBI Taxonomy" id="395598"/>
    <lineage>
        <taxon>Bacteria</taxon>
        <taxon>Pseudomonadati</taxon>
        <taxon>Pseudomonadota</taxon>
        <taxon>Gammaproteobacteria</taxon>
        <taxon>Pseudomonadales</taxon>
        <taxon>Pseudomonadaceae</taxon>
        <taxon>Pseudomonas</taxon>
    </lineage>
</organism>
<dbReference type="GO" id="GO:0003700">
    <property type="term" value="F:DNA-binding transcription factor activity"/>
    <property type="evidence" value="ECO:0007669"/>
    <property type="project" value="TreeGrafter"/>
</dbReference>
<dbReference type="Gene3D" id="1.10.357.10">
    <property type="entry name" value="Tetracycline Repressor, domain 2"/>
    <property type="match status" value="1"/>
</dbReference>
<dbReference type="InterPro" id="IPR041490">
    <property type="entry name" value="KstR2_TetR_C"/>
</dbReference>
<dbReference type="SUPFAM" id="SSF46689">
    <property type="entry name" value="Homeodomain-like"/>
    <property type="match status" value="1"/>
</dbReference>
<keyword evidence="1 2" id="KW-0238">DNA-binding</keyword>
<dbReference type="PANTHER" id="PTHR30055:SF200">
    <property type="entry name" value="HTH-TYPE TRANSCRIPTIONAL REPRESSOR BDCR"/>
    <property type="match status" value="1"/>
</dbReference>
<reference evidence="5" key="3">
    <citation type="submission" date="2017-01" db="EMBL/GenBank/DDBJ databases">
        <authorList>
            <person name="Mah S.A."/>
            <person name="Swanson W.J."/>
            <person name="Moy G.W."/>
            <person name="Vacquier V.D."/>
        </authorList>
    </citation>
    <scope>NUCLEOTIDE SEQUENCE [LARGE SCALE GENOMIC DNA]</scope>
    <source>
        <strain evidence="5">MT1</strain>
    </source>
</reference>
<reference evidence="7" key="2">
    <citation type="submission" date="2017-01" db="EMBL/GenBank/DDBJ databases">
        <authorList>
            <person name="Poblete-Castro I."/>
        </authorList>
    </citation>
    <scope>NUCLEOTIDE SEQUENCE [LARGE SCALE GENOMIC DNA]</scope>
    <source>
        <strain evidence="7">DSM 18361 / CCUG 53116 / MT1</strain>
    </source>
</reference>
<sequence length="215" mass="24657">MNRTESTIRLAAIKLISRNGYESMSLRQLAAESGVNVSTLYLYYKSKSELLLELILEYLQSLGHEWNRNCPAANVSASIQLRSFISCHIRYHLEHQDQAMLGNLELRSLDEESLSQVCQARQIYLKTLQDLLEQGAREGAFVCADSKQMARTLLNMLTHACVWYQADERWGIDEVIRHYSELVMRMLSPTLVAVAGVPDRRPSITRRVVPRELCR</sequence>
<dbReference type="RefSeq" id="WP_075944509.1">
    <property type="nucleotide sequence ID" value="NZ_LT629709.1"/>
</dbReference>
<dbReference type="Pfam" id="PF00440">
    <property type="entry name" value="TetR_N"/>
    <property type="match status" value="1"/>
</dbReference>
<dbReference type="Pfam" id="PF17932">
    <property type="entry name" value="TetR_C_24"/>
    <property type="match status" value="1"/>
</dbReference>
<dbReference type="PRINTS" id="PR00455">
    <property type="entry name" value="HTHTETR"/>
</dbReference>
<evidence type="ECO:0000313" key="5">
    <source>
        <dbReference type="EMBL" id="OLU05841.1"/>
    </source>
</evidence>
<dbReference type="PANTHER" id="PTHR30055">
    <property type="entry name" value="HTH-TYPE TRANSCRIPTIONAL REGULATOR RUTR"/>
    <property type="match status" value="1"/>
</dbReference>
<evidence type="ECO:0000256" key="2">
    <source>
        <dbReference type="PROSITE-ProRule" id="PRU00335"/>
    </source>
</evidence>
<dbReference type="Proteomes" id="UP000198549">
    <property type="component" value="Chromosome I"/>
</dbReference>
<keyword evidence="7" id="KW-1185">Reference proteome</keyword>
<dbReference type="OrthoDB" id="63332at2"/>
<name>A0A1H0ULU4_PSERE</name>
<dbReference type="InterPro" id="IPR009057">
    <property type="entry name" value="Homeodomain-like_sf"/>
</dbReference>
<dbReference type="Proteomes" id="UP000460142">
    <property type="component" value="Unassembled WGS sequence"/>
</dbReference>